<sequence>MVHDADAFEKIEADHLRYSQNSYLHIKNDLQSLRTSVGEVSSSQMRLVTLEDAFANAGDIQLVGVEERSLLPQKSINRLFRGLRIHQFIYRGQDGKPIEILKTDPVAPGFGAIKLSYQS</sequence>
<evidence type="ECO:0000313" key="1">
    <source>
        <dbReference type="EMBL" id="SJL12550.1"/>
    </source>
</evidence>
<dbReference type="Proteomes" id="UP000219338">
    <property type="component" value="Unassembled WGS sequence"/>
</dbReference>
<accession>A0A284RUY4</accession>
<proteinExistence type="predicted"/>
<reference evidence="2" key="1">
    <citation type="journal article" date="2017" name="Nat. Ecol. Evol.">
        <title>Genome expansion and lineage-specific genetic innovations in the forest pathogenic fungi Armillaria.</title>
        <authorList>
            <person name="Sipos G."/>
            <person name="Prasanna A.N."/>
            <person name="Walter M.C."/>
            <person name="O'Connor E."/>
            <person name="Balint B."/>
            <person name="Krizsan K."/>
            <person name="Kiss B."/>
            <person name="Hess J."/>
            <person name="Varga T."/>
            <person name="Slot J."/>
            <person name="Riley R."/>
            <person name="Boka B."/>
            <person name="Rigling D."/>
            <person name="Barry K."/>
            <person name="Lee J."/>
            <person name="Mihaltcheva S."/>
            <person name="LaButti K."/>
            <person name="Lipzen A."/>
            <person name="Waldron R."/>
            <person name="Moloney N.M."/>
            <person name="Sperisen C."/>
            <person name="Kredics L."/>
            <person name="Vagvoelgyi C."/>
            <person name="Patrignani A."/>
            <person name="Fitzpatrick D."/>
            <person name="Nagy I."/>
            <person name="Doyle S."/>
            <person name="Anderson J.B."/>
            <person name="Grigoriev I.V."/>
            <person name="Gueldener U."/>
            <person name="Muensterkoetter M."/>
            <person name="Nagy L.G."/>
        </authorList>
    </citation>
    <scope>NUCLEOTIDE SEQUENCE [LARGE SCALE GENOMIC DNA]</scope>
    <source>
        <strain evidence="2">C18/9</strain>
    </source>
</reference>
<protein>
    <submittedName>
        <fullName evidence="1">Uncharacterized protein</fullName>
    </submittedName>
</protein>
<dbReference type="EMBL" id="FUEG01000017">
    <property type="protein sequence ID" value="SJL12550.1"/>
    <property type="molecule type" value="Genomic_DNA"/>
</dbReference>
<gene>
    <name evidence="1" type="ORF">ARMOST_15978</name>
</gene>
<evidence type="ECO:0000313" key="2">
    <source>
        <dbReference type="Proteomes" id="UP000219338"/>
    </source>
</evidence>
<name>A0A284RUY4_ARMOS</name>
<keyword evidence="2" id="KW-1185">Reference proteome</keyword>
<dbReference type="AlphaFoldDB" id="A0A284RUY4"/>
<organism evidence="1 2">
    <name type="scientific">Armillaria ostoyae</name>
    <name type="common">Armillaria root rot fungus</name>
    <dbReference type="NCBI Taxonomy" id="47428"/>
    <lineage>
        <taxon>Eukaryota</taxon>
        <taxon>Fungi</taxon>
        <taxon>Dikarya</taxon>
        <taxon>Basidiomycota</taxon>
        <taxon>Agaricomycotina</taxon>
        <taxon>Agaricomycetes</taxon>
        <taxon>Agaricomycetidae</taxon>
        <taxon>Agaricales</taxon>
        <taxon>Marasmiineae</taxon>
        <taxon>Physalacriaceae</taxon>
        <taxon>Armillaria</taxon>
    </lineage>
</organism>